<evidence type="ECO:0000313" key="2">
    <source>
        <dbReference type="Proteomes" id="UP000308092"/>
    </source>
</evidence>
<dbReference type="VEuPathDB" id="FungiDB:EYZ11_004917"/>
<sequence>MTEHMHHRDDTKEKDRTQYSGDYGDVVVVVSSGLEVFKEGDY</sequence>
<dbReference type="Proteomes" id="UP000308092">
    <property type="component" value="Unassembled WGS sequence"/>
</dbReference>
<dbReference type="AlphaFoldDB" id="A0A4S3JJN6"/>
<comment type="caution">
    <text evidence="1">The sequence shown here is derived from an EMBL/GenBank/DDBJ whole genome shotgun (WGS) entry which is preliminary data.</text>
</comment>
<evidence type="ECO:0000313" key="1">
    <source>
        <dbReference type="EMBL" id="THC95602.1"/>
    </source>
</evidence>
<dbReference type="EMBL" id="SOSA01000150">
    <property type="protein sequence ID" value="THC95602.1"/>
    <property type="molecule type" value="Genomic_DNA"/>
</dbReference>
<name>A0A4S3JJN6_9EURO</name>
<accession>A0A4S3JJN6</accession>
<keyword evidence="2" id="KW-1185">Reference proteome</keyword>
<gene>
    <name evidence="1" type="ORF">EYZ11_004917</name>
</gene>
<organism evidence="1 2">
    <name type="scientific">Aspergillus tanneri</name>
    <dbReference type="NCBI Taxonomy" id="1220188"/>
    <lineage>
        <taxon>Eukaryota</taxon>
        <taxon>Fungi</taxon>
        <taxon>Dikarya</taxon>
        <taxon>Ascomycota</taxon>
        <taxon>Pezizomycotina</taxon>
        <taxon>Eurotiomycetes</taxon>
        <taxon>Eurotiomycetidae</taxon>
        <taxon>Eurotiales</taxon>
        <taxon>Aspergillaceae</taxon>
        <taxon>Aspergillus</taxon>
        <taxon>Aspergillus subgen. Circumdati</taxon>
    </lineage>
</organism>
<protein>
    <submittedName>
        <fullName evidence="1">Uncharacterized protein</fullName>
    </submittedName>
</protein>
<proteinExistence type="predicted"/>
<reference evidence="1 2" key="1">
    <citation type="submission" date="2019-03" db="EMBL/GenBank/DDBJ databases">
        <title>The genome sequence of a newly discovered highly antifungal drug resistant Aspergillus species, Aspergillus tanneri NIH 1004.</title>
        <authorList>
            <person name="Mounaud S."/>
            <person name="Singh I."/>
            <person name="Joardar V."/>
            <person name="Pakala S."/>
            <person name="Pakala S."/>
            <person name="Venepally P."/>
            <person name="Hoover J."/>
            <person name="Nierman W."/>
            <person name="Chung J."/>
            <person name="Losada L."/>
        </authorList>
    </citation>
    <scope>NUCLEOTIDE SEQUENCE [LARGE SCALE GENOMIC DNA]</scope>
    <source>
        <strain evidence="1 2">NIH1004</strain>
    </source>
</reference>